<dbReference type="Pfam" id="PF18332">
    <property type="entry name" value="XRN1_D1"/>
    <property type="match status" value="1"/>
</dbReference>
<keyword evidence="2 5" id="KW-0378">Hydrolase</keyword>
<dbReference type="GO" id="GO:0003723">
    <property type="term" value="F:RNA binding"/>
    <property type="evidence" value="ECO:0007669"/>
    <property type="project" value="UniProtKB-KW"/>
</dbReference>
<dbReference type="GO" id="GO:0005737">
    <property type="term" value="C:cytoplasm"/>
    <property type="evidence" value="ECO:0007669"/>
    <property type="project" value="UniProtKB-SubCell"/>
</dbReference>
<dbReference type="Proteomes" id="UP000559027">
    <property type="component" value="Unassembled WGS sequence"/>
</dbReference>
<dbReference type="GO" id="GO:0016075">
    <property type="term" value="P:rRNA catabolic process"/>
    <property type="evidence" value="ECO:0007669"/>
    <property type="project" value="TreeGrafter"/>
</dbReference>
<dbReference type="InterPro" id="IPR040992">
    <property type="entry name" value="XRN1_D1"/>
</dbReference>
<protein>
    <recommendedName>
        <fullName evidence="5">5'-3' exoribonuclease 1</fullName>
        <ecNumber evidence="5">3.1.13.-</ecNumber>
    </recommendedName>
</protein>
<dbReference type="InterPro" id="IPR004859">
    <property type="entry name" value="Xrn1_N"/>
</dbReference>
<keyword evidence="1 5" id="KW-0540">Nuclease</keyword>
<evidence type="ECO:0000256" key="6">
    <source>
        <dbReference type="SAM" id="MobiDB-lite"/>
    </source>
</evidence>
<dbReference type="GO" id="GO:0004534">
    <property type="term" value="F:5'-3' RNA exonuclease activity"/>
    <property type="evidence" value="ECO:0007669"/>
    <property type="project" value="TreeGrafter"/>
</dbReference>
<feature type="domain" description="5'-3' exoribonuclease 1 D1" evidence="10">
    <location>
        <begin position="772"/>
        <end position="963"/>
    </location>
</feature>
<dbReference type="Gene3D" id="2.30.30.750">
    <property type="match status" value="1"/>
</dbReference>
<dbReference type="EC" id="3.1.13.-" evidence="5"/>
<dbReference type="InterPro" id="IPR041412">
    <property type="entry name" value="Xrn1_helical"/>
</dbReference>
<feature type="domain" description="Xrn1 N-terminal" evidence="7">
    <location>
        <begin position="1"/>
        <end position="227"/>
    </location>
</feature>
<dbReference type="InterPro" id="IPR047008">
    <property type="entry name" value="XRN1_SH3_sf"/>
</dbReference>
<keyword evidence="5" id="KW-0963">Cytoplasm</keyword>
<keyword evidence="13" id="KW-1185">Reference proteome</keyword>
<evidence type="ECO:0000259" key="8">
    <source>
        <dbReference type="Pfam" id="PF17846"/>
    </source>
</evidence>
<evidence type="ECO:0000256" key="5">
    <source>
        <dbReference type="PIRNR" id="PIRNR006743"/>
    </source>
</evidence>
<feature type="domain" description="Exoribonuclease Xrn1 D2/D3" evidence="11">
    <location>
        <begin position="967"/>
        <end position="1191"/>
    </location>
</feature>
<dbReference type="Pfam" id="PF03159">
    <property type="entry name" value="XRN_N"/>
    <property type="match status" value="1"/>
</dbReference>
<dbReference type="Gene3D" id="2.30.30.30">
    <property type="match status" value="1"/>
</dbReference>
<dbReference type="InterPro" id="IPR016494">
    <property type="entry name" value="5_3_exoribonuclease_1"/>
</dbReference>
<evidence type="ECO:0000256" key="1">
    <source>
        <dbReference type="ARBA" id="ARBA00022722"/>
    </source>
</evidence>
<feature type="compositionally biased region" description="Polar residues" evidence="6">
    <location>
        <begin position="1367"/>
        <end position="1379"/>
    </location>
</feature>
<feature type="region of interest" description="Disordered" evidence="6">
    <location>
        <begin position="475"/>
        <end position="505"/>
    </location>
</feature>
<feature type="domain" description="Xrn1 helical" evidence="8">
    <location>
        <begin position="274"/>
        <end position="690"/>
    </location>
</feature>
<reference evidence="12 13" key="1">
    <citation type="journal article" date="2020" name="ISME J.">
        <title>Uncovering the hidden diversity of litter-decomposition mechanisms in mushroom-forming fungi.</title>
        <authorList>
            <person name="Floudas D."/>
            <person name="Bentzer J."/>
            <person name="Ahren D."/>
            <person name="Johansson T."/>
            <person name="Persson P."/>
            <person name="Tunlid A."/>
        </authorList>
    </citation>
    <scope>NUCLEOTIDE SEQUENCE [LARGE SCALE GENOMIC DNA]</scope>
    <source>
        <strain evidence="12 13">CBS 146.42</strain>
    </source>
</reference>
<accession>A0A8H5G676</accession>
<evidence type="ECO:0000256" key="2">
    <source>
        <dbReference type="ARBA" id="ARBA00022801"/>
    </source>
</evidence>
<dbReference type="Pfam" id="PF18129">
    <property type="entry name" value="SH3_12"/>
    <property type="match status" value="1"/>
</dbReference>
<comment type="caution">
    <text evidence="12">The sequence shown here is derived from an EMBL/GenBank/DDBJ whole genome shotgun (WGS) entry which is preliminary data.</text>
</comment>
<dbReference type="GO" id="GO:0000184">
    <property type="term" value="P:nuclear-transcribed mRNA catabolic process, nonsense-mediated decay"/>
    <property type="evidence" value="ECO:0007669"/>
    <property type="project" value="UniProtKB-KW"/>
</dbReference>
<dbReference type="OrthoDB" id="372487at2759"/>
<evidence type="ECO:0000313" key="13">
    <source>
        <dbReference type="Proteomes" id="UP000559027"/>
    </source>
</evidence>
<evidence type="ECO:0000259" key="9">
    <source>
        <dbReference type="Pfam" id="PF18129"/>
    </source>
</evidence>
<feature type="compositionally biased region" description="Gly residues" evidence="6">
    <location>
        <begin position="1427"/>
        <end position="1439"/>
    </location>
</feature>
<evidence type="ECO:0000259" key="11">
    <source>
        <dbReference type="Pfam" id="PF18334"/>
    </source>
</evidence>
<dbReference type="PANTHER" id="PTHR12341:SF7">
    <property type="entry name" value="5'-3' EXORIBONUCLEASE 1"/>
    <property type="match status" value="1"/>
</dbReference>
<comment type="function">
    <text evidence="5">Multifunctional protein that exhibits several independent functions at different levels of the cellular processes. 5'-3' exonuclease component of the nonsense-mediated mRNA decay (NMD) which is a highly conserved mRNA degradation pathway, an RNA surveillance system whose role is to identify and rid cells of mRNA with premature termination codons and thus prevents accumulation of potentially harmful truncated proteins.</text>
</comment>
<dbReference type="GO" id="GO:0005634">
    <property type="term" value="C:nucleus"/>
    <property type="evidence" value="ECO:0007669"/>
    <property type="project" value="TreeGrafter"/>
</dbReference>
<dbReference type="Gene3D" id="1.25.40.1050">
    <property type="match status" value="1"/>
</dbReference>
<dbReference type="InterPro" id="IPR027073">
    <property type="entry name" value="5_3_exoribonuclease"/>
</dbReference>
<dbReference type="PIRSF" id="PIRSF006743">
    <property type="entry name" value="Exonuclease_Xnr1"/>
    <property type="match status" value="1"/>
</dbReference>
<evidence type="ECO:0000259" key="10">
    <source>
        <dbReference type="Pfam" id="PF18332"/>
    </source>
</evidence>
<keyword evidence="5" id="KW-0694">RNA-binding</keyword>
<proteinExistence type="inferred from homology"/>
<name>A0A8H5G676_9AGAR</name>
<evidence type="ECO:0000313" key="12">
    <source>
        <dbReference type="EMBL" id="KAF5359179.1"/>
    </source>
</evidence>
<organism evidence="12 13">
    <name type="scientific">Leucocoprinus leucothites</name>
    <dbReference type="NCBI Taxonomy" id="201217"/>
    <lineage>
        <taxon>Eukaryota</taxon>
        <taxon>Fungi</taxon>
        <taxon>Dikarya</taxon>
        <taxon>Basidiomycota</taxon>
        <taxon>Agaricomycotina</taxon>
        <taxon>Agaricomycetes</taxon>
        <taxon>Agaricomycetidae</taxon>
        <taxon>Agaricales</taxon>
        <taxon>Agaricineae</taxon>
        <taxon>Agaricaceae</taxon>
        <taxon>Leucocoprinus</taxon>
    </lineage>
</organism>
<comment type="similarity">
    <text evidence="4 5">Belongs to the 5'-3' exonuclease family.</text>
</comment>
<evidence type="ECO:0000256" key="4">
    <source>
        <dbReference type="ARBA" id="ARBA00038299"/>
    </source>
</evidence>
<dbReference type="Pfam" id="PF17846">
    <property type="entry name" value="XRN_M"/>
    <property type="match status" value="1"/>
</dbReference>
<dbReference type="EMBL" id="JAACJO010000004">
    <property type="protein sequence ID" value="KAF5359179.1"/>
    <property type="molecule type" value="Genomic_DNA"/>
</dbReference>
<keyword evidence="3 5" id="KW-0269">Exonuclease</keyword>
<comment type="subcellular location">
    <subcellularLocation>
        <location evidence="5">Cytoplasm</location>
    </subcellularLocation>
</comment>
<dbReference type="InterPro" id="IPR047007">
    <property type="entry name" value="XRN1_D1_sf"/>
</dbReference>
<gene>
    <name evidence="12" type="ORF">D9756_003603</name>
</gene>
<dbReference type="Pfam" id="PF18334">
    <property type="entry name" value="XRN1_D2_D3"/>
    <property type="match status" value="1"/>
</dbReference>
<feature type="compositionally biased region" description="Polar residues" evidence="6">
    <location>
        <begin position="1392"/>
        <end position="1417"/>
    </location>
</feature>
<dbReference type="Gene3D" id="3.40.50.12390">
    <property type="match status" value="2"/>
</dbReference>
<keyword evidence="5" id="KW-0866">Nonsense-mediated mRNA decay</keyword>
<feature type="region of interest" description="Disordered" evidence="6">
    <location>
        <begin position="1312"/>
        <end position="1331"/>
    </location>
</feature>
<dbReference type="Gene3D" id="2.170.260.40">
    <property type="match status" value="1"/>
</dbReference>
<dbReference type="InterPro" id="IPR041106">
    <property type="entry name" value="XRN1_D2_D3"/>
</dbReference>
<feature type="compositionally biased region" description="Basic residues" evidence="6">
    <location>
        <begin position="1456"/>
        <end position="1465"/>
    </location>
</feature>
<dbReference type="FunFam" id="3.40.50.12390:FF:000002">
    <property type="entry name" value="5'-3' exoribonuclease 1"/>
    <property type="match status" value="1"/>
</dbReference>
<feature type="region of interest" description="Disordered" evidence="6">
    <location>
        <begin position="1367"/>
        <end position="1465"/>
    </location>
</feature>
<dbReference type="InterPro" id="IPR041385">
    <property type="entry name" value="SH3_12"/>
</dbReference>
<feature type="domain" description="5'-3' exoribonuclease 1 SH3-like" evidence="9">
    <location>
        <begin position="1211"/>
        <end position="1277"/>
    </location>
</feature>
<sequence>MGIPKFFRYISERYPLTSQLIQENKIPEFDNLYLDFNGIIHNCSHPNDEDAHFRLSEDQIFTSIFAYVDHLFGKIRPKKLFFMAVDGVAPRAKMNQQRSRRFRTAKEAKEVREKAERKGEKLPDEKAFDSNCITPGTPFMARLSEQLRYFINKKISEDSNWRDIEVVLSGHEVPGEGEHKIMEYIRLSRAQPDYNPNIRHCLYGLDADLIMLGLLSHDPHFCLLREEVKFGPSSRKKKDTSLESINFYLLHLCLMREYLDLEFRDIESMLPFEYSLERVIDDFILLAVFVGNDFLPNLPDLHIHENGLEKLFEVYKKVLPGLDGYINEGGVINVKRLQVILDEMAQWEQDVFEKEYADLNWFKGKQEKHMKAMEMGRKRSKLVLTQPQREIFDRVKAYVLGSRAGPLSKAGTLSMPNTFPAREREFIKRLAGELHLSIRWDEYDDDDNNILTWRLPGVLEDDNIVEDIEKGKVVDAGTVGETAEGPPDSEWEDVNDEDDDNEESRAAVDRVLKKYEKAPIFDDEADGGFEARYERSIKEKMDEWKRGYYQGKLEFSYDDPKAMGDLAYRYVEGLQWVMHYYYSGVASWGWFYNYHYAPRISDLRNVDQMTFNFELGTPFKPFEQLMGVLPAASMEHIPEAFRSLMYDPNSPILDFYPTEFEQDLNGKKQDWEAIVKIPFIDEARLLKAMACEFFPPLLLPLSYTSPAREHQLTPEERKRNSWGPSTKFSYNPGESTVYPSSLPGFFPPIYRCYCKMDPFDLPTLDGLHLVPGLCDGVFLGPEALAGFPSLKTLSHTAVLDFHSVNVHGTESRNKSMVVKIDNPFEGTKAEEIARTIIGEKTFIGWPFLQEGLVVAVSDYLFKYEKLSVTPKSPPKVIPTPHAPQSLVHWKSKAERIESVYSKKSGVLTGQVDILLHIRPLKGLKRLETGALVKDYEEADKEVEQAVQMCLSEVVSEDPRFVEKEPPPLSEEFPEGSKVFFLGEHAYGVAAQVTSTTDTSLSVVLAFFPSEKSEVEKFKTIVENRMSSRYIPSFKAAEMARISSRALSRITSSFMVVGQDKQKINIGLSLKFEAKALKVVDYTRKNGRYWEYSEKAVGLIKDYQAAFPEIFRCLDIDGDAMVNLSDVFRTQNPEERLREVKSWLKAKGISNLEPVSLFCDQLSKETVTELEEQADLLTKNKTPSAYKKVIVKGIPRQAVLKPSHVVYRLQNQKFDLGDRVTMVRDSGAVPLSVKGVVIGLNTKSMDVLWDVPFMAGVTLGDRCSPYRGMTVEFNSCLNLSNPQFVTSTNPKAPPPPPITTPFNPRFGPYPQVQPAPGQRAAAGFRPAPVQSSSAGPVHVRIISNPNRARGGFANGRGGHLPMNRVAPNGSNRGSYASASHVNGGGRGGHFPSNHVNGYNNASGQSDADTADELTSTYHNPGYSRGASRGRGMGPGRGRGGFFPHPNGVGRGGPRGGMRGRGRGSYS</sequence>
<feature type="compositionally biased region" description="Acidic residues" evidence="6">
    <location>
        <begin position="487"/>
        <end position="502"/>
    </location>
</feature>
<evidence type="ECO:0000259" key="7">
    <source>
        <dbReference type="Pfam" id="PF03159"/>
    </source>
</evidence>
<dbReference type="PANTHER" id="PTHR12341">
    <property type="entry name" value="5'-&gt;3' EXORIBONUCLEASE"/>
    <property type="match status" value="1"/>
</dbReference>
<dbReference type="InterPro" id="IPR014722">
    <property type="entry name" value="Rib_uL2_dom2"/>
</dbReference>
<evidence type="ECO:0000256" key="3">
    <source>
        <dbReference type="ARBA" id="ARBA00022839"/>
    </source>
</evidence>
<dbReference type="CDD" id="cd18673">
    <property type="entry name" value="PIN_XRN1-2-like"/>
    <property type="match status" value="1"/>
</dbReference>